<dbReference type="AlphaFoldDB" id="A0A0G0LD58"/>
<name>A0A0G0LD58_9BACT</name>
<proteinExistence type="predicted"/>
<sequence>MKAIIKLSIIYFVMLLLTPSFVNAQTPTLSRTQIKQPTIRQMKVERQLLLEQKRLELQERLQDKKASREAQLNQKRQDRIKKYWGMLEKRLNAAIERLERLVNRLDSRIAKIKSSGEDIDTSEEESVLLEAKQKLTDAKAQLEIADSMLDEVLTSQNPKEAFDIIRETVKDIKSDLIEIHRMLVQVIGDLRGLRVGNSVTATPSAEPAISE</sequence>
<accession>A0A0G0LD58</accession>
<gene>
    <name evidence="3" type="ORF">UT08_C0003G0008</name>
</gene>
<comment type="caution">
    <text evidence="3">The sequence shown here is derived from an EMBL/GenBank/DDBJ whole genome shotgun (WGS) entry which is preliminary data.</text>
</comment>
<feature type="coiled-coil region" evidence="1">
    <location>
        <begin position="54"/>
        <end position="148"/>
    </location>
</feature>
<feature type="signal peptide" evidence="2">
    <location>
        <begin position="1"/>
        <end position="24"/>
    </location>
</feature>
<feature type="chain" id="PRO_5002533399" evidence="2">
    <location>
        <begin position="25"/>
        <end position="211"/>
    </location>
</feature>
<dbReference type="STRING" id="1618570.UT08_C0003G0008"/>
<evidence type="ECO:0000313" key="4">
    <source>
        <dbReference type="Proteomes" id="UP000034081"/>
    </source>
</evidence>
<dbReference type="Proteomes" id="UP000034081">
    <property type="component" value="Unassembled WGS sequence"/>
</dbReference>
<dbReference type="EMBL" id="LBVL01000003">
    <property type="protein sequence ID" value="KKQ85845.1"/>
    <property type="molecule type" value="Genomic_DNA"/>
</dbReference>
<evidence type="ECO:0000256" key="2">
    <source>
        <dbReference type="SAM" id="SignalP"/>
    </source>
</evidence>
<keyword evidence="1" id="KW-0175">Coiled coil</keyword>
<keyword evidence="2" id="KW-0732">Signal</keyword>
<evidence type="ECO:0000256" key="1">
    <source>
        <dbReference type="SAM" id="Coils"/>
    </source>
</evidence>
<evidence type="ECO:0000313" key="3">
    <source>
        <dbReference type="EMBL" id="KKQ85845.1"/>
    </source>
</evidence>
<organism evidence="3 4">
    <name type="scientific">Candidatus Woesebacteria bacterium GW2011_GWB1_38_8</name>
    <dbReference type="NCBI Taxonomy" id="1618570"/>
    <lineage>
        <taxon>Bacteria</taxon>
        <taxon>Candidatus Woeseibacteriota</taxon>
    </lineage>
</organism>
<protein>
    <submittedName>
        <fullName evidence="3">Uncharacterized protein</fullName>
    </submittedName>
</protein>
<reference evidence="3 4" key="1">
    <citation type="journal article" date="2015" name="Nature">
        <title>rRNA introns, odd ribosomes, and small enigmatic genomes across a large radiation of phyla.</title>
        <authorList>
            <person name="Brown C.T."/>
            <person name="Hug L.A."/>
            <person name="Thomas B.C."/>
            <person name="Sharon I."/>
            <person name="Castelle C.J."/>
            <person name="Singh A."/>
            <person name="Wilkins M.J."/>
            <person name="Williams K.H."/>
            <person name="Banfield J.F."/>
        </authorList>
    </citation>
    <scope>NUCLEOTIDE SEQUENCE [LARGE SCALE GENOMIC DNA]</scope>
</reference>